<evidence type="ECO:0000256" key="9">
    <source>
        <dbReference type="ARBA" id="ARBA00023170"/>
    </source>
</evidence>
<evidence type="ECO:0000256" key="11">
    <source>
        <dbReference type="RuleBase" id="RU004423"/>
    </source>
</evidence>
<feature type="transmembrane region" description="Helical" evidence="13">
    <location>
        <begin position="15"/>
        <end position="41"/>
    </location>
</feature>
<evidence type="ECO:0000256" key="5">
    <source>
        <dbReference type="ARBA" id="ARBA00022692"/>
    </source>
</evidence>
<dbReference type="FunFam" id="1.20.1070.10:FF:000055">
    <property type="entry name" value="Taste receptor type 2"/>
    <property type="match status" value="1"/>
</dbReference>
<evidence type="ECO:0000256" key="13">
    <source>
        <dbReference type="SAM" id="Phobius"/>
    </source>
</evidence>
<evidence type="ECO:0000256" key="1">
    <source>
        <dbReference type="ARBA" id="ARBA00004141"/>
    </source>
</evidence>
<gene>
    <name evidence="14" type="primary">Tas2r7_0</name>
    <name evidence="14" type="ORF">NICCHL_R02420</name>
</gene>
<dbReference type="PANTHER" id="PTHR11394:SF47">
    <property type="entry name" value="TASTE RECEPTOR TYPE 2 MEMBER 40"/>
    <property type="match status" value="1"/>
</dbReference>
<dbReference type="CDD" id="cd13950">
    <property type="entry name" value="7tm_TAS2R"/>
    <property type="match status" value="1"/>
</dbReference>
<comment type="caution">
    <text evidence="14">The sequence shown here is derived from an EMBL/GenBank/DDBJ whole genome shotgun (WGS) entry which is preliminary data.</text>
</comment>
<keyword evidence="6 13" id="KW-1133">Transmembrane helix</keyword>
<evidence type="ECO:0000256" key="2">
    <source>
        <dbReference type="ARBA" id="ARBA00007376"/>
    </source>
</evidence>
<dbReference type="GO" id="GO:0033038">
    <property type="term" value="F:bitter taste receptor activity"/>
    <property type="evidence" value="ECO:0007669"/>
    <property type="project" value="InterPro"/>
</dbReference>
<evidence type="ECO:0000313" key="14">
    <source>
        <dbReference type="EMBL" id="NXX29997.1"/>
    </source>
</evidence>
<feature type="transmembrane region" description="Helical" evidence="13">
    <location>
        <begin position="53"/>
        <end position="77"/>
    </location>
</feature>
<comment type="similarity">
    <text evidence="2 11">Belongs to the G-protein coupled receptor T2R family.</text>
</comment>
<evidence type="ECO:0000256" key="6">
    <source>
        <dbReference type="ARBA" id="ARBA00022989"/>
    </source>
</evidence>
<dbReference type="GO" id="GO:0016020">
    <property type="term" value="C:membrane"/>
    <property type="evidence" value="ECO:0007669"/>
    <property type="project" value="UniProtKB-SubCell"/>
</dbReference>
<reference evidence="14" key="1">
    <citation type="submission" date="2020-02" db="EMBL/GenBank/DDBJ databases">
        <title>Bird 10,000 Genomes (B10K) Project - Family phase.</title>
        <authorList>
            <person name="Zhang G."/>
        </authorList>
    </citation>
    <scope>NUCLEOTIDE SEQUENCE</scope>
    <source>
        <strain evidence="14">B10K-DU-002-40</strain>
        <tissue evidence="14">Muscle</tissue>
    </source>
</reference>
<evidence type="ECO:0000256" key="12">
    <source>
        <dbReference type="RuleBase" id="RU004424"/>
    </source>
</evidence>
<feature type="non-terminal residue" evidence="14">
    <location>
        <position position="1"/>
    </location>
</feature>
<evidence type="ECO:0000256" key="7">
    <source>
        <dbReference type="ARBA" id="ARBA00023040"/>
    </source>
</evidence>
<keyword evidence="7 12" id="KW-0297">G-protein coupled receptor</keyword>
<protein>
    <recommendedName>
        <fullName evidence="12">Taste receptor type 2</fullName>
    </recommendedName>
</protein>
<keyword evidence="9 12" id="KW-0675">Receptor</keyword>
<dbReference type="Pfam" id="PF05296">
    <property type="entry name" value="TAS2R"/>
    <property type="match status" value="1"/>
</dbReference>
<dbReference type="Gene3D" id="1.20.1070.10">
    <property type="entry name" value="Rhodopsin 7-helix transmembrane proteins"/>
    <property type="match status" value="1"/>
</dbReference>
<keyword evidence="10 12" id="KW-0807">Transducer</keyword>
<dbReference type="AlphaFoldDB" id="A0A852HXY0"/>
<dbReference type="SUPFAM" id="SSF81321">
    <property type="entry name" value="Family A G protein-coupled receptor-like"/>
    <property type="match status" value="1"/>
</dbReference>
<evidence type="ECO:0000256" key="3">
    <source>
        <dbReference type="ARBA" id="ARBA00022480"/>
    </source>
</evidence>
<keyword evidence="5 12" id="KW-0812">Transmembrane</keyword>
<accession>A0A852HXY0</accession>
<organism evidence="14 15">
    <name type="scientific">Nicator chloris</name>
    <dbReference type="NCBI Taxonomy" id="237433"/>
    <lineage>
        <taxon>Eukaryota</taxon>
        <taxon>Metazoa</taxon>
        <taxon>Chordata</taxon>
        <taxon>Craniata</taxon>
        <taxon>Vertebrata</taxon>
        <taxon>Euteleostomi</taxon>
        <taxon>Archelosauria</taxon>
        <taxon>Archosauria</taxon>
        <taxon>Dinosauria</taxon>
        <taxon>Saurischia</taxon>
        <taxon>Theropoda</taxon>
        <taxon>Coelurosauria</taxon>
        <taxon>Aves</taxon>
        <taxon>Neognathae</taxon>
        <taxon>Neoaves</taxon>
        <taxon>Telluraves</taxon>
        <taxon>Australaves</taxon>
        <taxon>Passeriformes</taxon>
        <taxon>Sylvioidea</taxon>
        <taxon>Pycnonotidae</taxon>
        <taxon>Nicator</taxon>
    </lineage>
</organism>
<evidence type="ECO:0000256" key="10">
    <source>
        <dbReference type="ARBA" id="ARBA00023224"/>
    </source>
</evidence>
<proteinExistence type="inferred from homology"/>
<feature type="transmembrane region" description="Helical" evidence="13">
    <location>
        <begin position="240"/>
        <end position="261"/>
    </location>
</feature>
<dbReference type="GO" id="GO:0004930">
    <property type="term" value="F:G protein-coupled receptor activity"/>
    <property type="evidence" value="ECO:0007669"/>
    <property type="project" value="UniProtKB-KW"/>
</dbReference>
<dbReference type="InterPro" id="IPR007960">
    <property type="entry name" value="TAS2R"/>
</dbReference>
<feature type="transmembrane region" description="Helical" evidence="13">
    <location>
        <begin position="134"/>
        <end position="154"/>
    </location>
</feature>
<feature type="non-terminal residue" evidence="14">
    <location>
        <position position="312"/>
    </location>
</feature>
<keyword evidence="4 12" id="KW-0716">Sensory transduction</keyword>
<dbReference type="OrthoDB" id="8876749at2759"/>
<dbReference type="EMBL" id="WAAE01012059">
    <property type="protein sequence ID" value="NXX29997.1"/>
    <property type="molecule type" value="Genomic_DNA"/>
</dbReference>
<comment type="subcellular location">
    <subcellularLocation>
        <location evidence="1 12">Membrane</location>
        <topology evidence="1 12">Multi-pass membrane protein</topology>
    </subcellularLocation>
</comment>
<keyword evidence="15" id="KW-1185">Reference proteome</keyword>
<evidence type="ECO:0000256" key="4">
    <source>
        <dbReference type="ARBA" id="ARBA00022606"/>
    </source>
</evidence>
<feature type="transmembrane region" description="Helical" evidence="13">
    <location>
        <begin position="267"/>
        <end position="290"/>
    </location>
</feature>
<dbReference type="PANTHER" id="PTHR11394">
    <property type="entry name" value="TASTE RECEPTOR TYPE 2"/>
    <property type="match status" value="1"/>
</dbReference>
<feature type="transmembrane region" description="Helical" evidence="13">
    <location>
        <begin position="188"/>
        <end position="214"/>
    </location>
</feature>
<keyword evidence="3 12" id="KW-0919">Taste</keyword>
<evidence type="ECO:0000256" key="8">
    <source>
        <dbReference type="ARBA" id="ARBA00023136"/>
    </source>
</evidence>
<feature type="transmembrane region" description="Helical" evidence="13">
    <location>
        <begin position="89"/>
        <end position="114"/>
    </location>
</feature>
<sequence>TPQQYNVTSYGATTVAIITLEASAGMWINAFLICVLCIGWIKKKTLNSNEKILLLLGCSRFCFLCFSWLYCSLSITYPNYLYVQLTFQLIVFFQSFFNCSNLWVSACLCVFYCIKIANFRNSFFIYLKVKTNRIVSWLLLASVLSALAIGIIAYDIADAKLRSNRNSTGQGNFSQASGKTDENFIQTYFIYGFGIVTSFTAVICSALLLLFSLWRHKCKMQKNSMNSLSMDAHIKAMKSILSFFIMYSINFMFLILSLILSTKGENYVAFLSLLFLYAFPGVHSLIVIFSNPKLEKTLLRILHCVKCKVCMR</sequence>
<keyword evidence="8 12" id="KW-0472">Membrane</keyword>
<dbReference type="Proteomes" id="UP000653383">
    <property type="component" value="Unassembled WGS sequence"/>
</dbReference>
<name>A0A852HXY0_9PASS</name>
<evidence type="ECO:0000313" key="15">
    <source>
        <dbReference type="Proteomes" id="UP000653383"/>
    </source>
</evidence>